<dbReference type="Pfam" id="PF01551">
    <property type="entry name" value="Peptidase_M23"/>
    <property type="match status" value="1"/>
</dbReference>
<evidence type="ECO:0000256" key="1">
    <source>
        <dbReference type="ARBA" id="ARBA00001947"/>
    </source>
</evidence>
<keyword evidence="3" id="KW-0479">Metal-binding</keyword>
<dbReference type="GO" id="GO:0046872">
    <property type="term" value="F:metal ion binding"/>
    <property type="evidence" value="ECO:0007669"/>
    <property type="project" value="UniProtKB-KW"/>
</dbReference>
<dbReference type="InterPro" id="IPR016047">
    <property type="entry name" value="M23ase_b-sheet_dom"/>
</dbReference>
<evidence type="ECO:0000256" key="4">
    <source>
        <dbReference type="ARBA" id="ARBA00022801"/>
    </source>
</evidence>
<dbReference type="Gene3D" id="2.70.70.10">
    <property type="entry name" value="Glucose Permease (Domain IIA)"/>
    <property type="match status" value="1"/>
</dbReference>
<accession>A0A7W6E652</accession>
<dbReference type="EMBL" id="JACIEI010000014">
    <property type="protein sequence ID" value="MBB3995440.1"/>
    <property type="molecule type" value="Genomic_DNA"/>
</dbReference>
<dbReference type="Proteomes" id="UP000530268">
    <property type="component" value="Unassembled WGS sequence"/>
</dbReference>
<evidence type="ECO:0000256" key="3">
    <source>
        <dbReference type="ARBA" id="ARBA00022723"/>
    </source>
</evidence>
<comment type="caution">
    <text evidence="8">The sequence shown here is derived from an EMBL/GenBank/DDBJ whole genome shotgun (WGS) entry which is preliminary data.</text>
</comment>
<comment type="cofactor">
    <cofactor evidence="1">
        <name>Zn(2+)</name>
        <dbReference type="ChEBI" id="CHEBI:29105"/>
    </cofactor>
</comment>
<dbReference type="InterPro" id="IPR011055">
    <property type="entry name" value="Dup_hybrid_motif"/>
</dbReference>
<dbReference type="PANTHER" id="PTHR21666">
    <property type="entry name" value="PEPTIDASE-RELATED"/>
    <property type="match status" value="1"/>
</dbReference>
<evidence type="ECO:0000313" key="8">
    <source>
        <dbReference type="EMBL" id="MBB3995440.1"/>
    </source>
</evidence>
<evidence type="ECO:0000259" key="7">
    <source>
        <dbReference type="Pfam" id="PF01551"/>
    </source>
</evidence>
<protein>
    <submittedName>
        <fullName evidence="8">Murein DD-endopeptidase MepM/ murein hydrolase activator NlpD</fullName>
    </submittedName>
</protein>
<dbReference type="GO" id="GO:0004222">
    <property type="term" value="F:metalloendopeptidase activity"/>
    <property type="evidence" value="ECO:0007669"/>
    <property type="project" value="TreeGrafter"/>
</dbReference>
<keyword evidence="4 8" id="KW-0378">Hydrolase</keyword>
<reference evidence="8 9" key="1">
    <citation type="submission" date="2020-08" db="EMBL/GenBank/DDBJ databases">
        <title>Genomic Encyclopedia of Type Strains, Phase IV (KMG-IV): sequencing the most valuable type-strain genomes for metagenomic binning, comparative biology and taxonomic classification.</title>
        <authorList>
            <person name="Goeker M."/>
        </authorList>
    </citation>
    <scope>NUCLEOTIDE SEQUENCE [LARGE SCALE GENOMIC DNA]</scope>
    <source>
        <strain evidence="8 9">DSM 102234</strain>
    </source>
</reference>
<keyword evidence="9" id="KW-1185">Reference proteome</keyword>
<keyword evidence="6" id="KW-0482">Metalloprotease</keyword>
<dbReference type="SUPFAM" id="SSF51261">
    <property type="entry name" value="Duplicated hybrid motif"/>
    <property type="match status" value="1"/>
</dbReference>
<name>A0A7W6E652_9RHOB</name>
<dbReference type="CDD" id="cd12797">
    <property type="entry name" value="M23_peptidase"/>
    <property type="match status" value="1"/>
</dbReference>
<sequence>MTSAEPAPDIAVDAPLLQQTTDALPVVSASLTGKMGLEALQNFSSPIPQLFAPAQVVHAPIVPSWEAVVESGDTLGLMLARAKLEPALRADITAAVAAEYDLRKLQAGDRLSVAYNPDGTPFVVALGIADGVRVEVTLSDTIESRTVTPTATLVERAGTLSVDGSIYASLDKAGVPPRFATDLVRIMGDTIDFRRDLQGGESLNILWAQETLEDGSAVGEPQMSYASLDLVEETFEVVWPDEAGGQPTLYMNGEVFQTTAAPVKGARLSSVFGKRKHPVFGNVRMHTGVDYAAAQGTPISATAPGRVSFIGWRGGYGRVVEVSHGSGTMSRYAHLSAVQKGLEVGKRVAAGEMIGSVGQTGVATGPNLHYEVRVDGRPIDPLGEETFSDVADVDAQVASALLEMSRTRFSDALDAKS</sequence>
<proteinExistence type="predicted"/>
<evidence type="ECO:0000256" key="5">
    <source>
        <dbReference type="ARBA" id="ARBA00022833"/>
    </source>
</evidence>
<evidence type="ECO:0000256" key="2">
    <source>
        <dbReference type="ARBA" id="ARBA00022670"/>
    </source>
</evidence>
<gene>
    <name evidence="8" type="ORF">GGR95_003096</name>
</gene>
<keyword evidence="5" id="KW-0862">Zinc</keyword>
<organism evidence="8 9">
    <name type="scientific">Sulfitobacter undariae</name>
    <dbReference type="NCBI Taxonomy" id="1563671"/>
    <lineage>
        <taxon>Bacteria</taxon>
        <taxon>Pseudomonadati</taxon>
        <taxon>Pseudomonadota</taxon>
        <taxon>Alphaproteobacteria</taxon>
        <taxon>Rhodobacterales</taxon>
        <taxon>Roseobacteraceae</taxon>
        <taxon>Sulfitobacter</taxon>
    </lineage>
</organism>
<dbReference type="AlphaFoldDB" id="A0A7W6E652"/>
<dbReference type="RefSeq" id="WP_184567360.1">
    <property type="nucleotide sequence ID" value="NZ_JACIEI010000014.1"/>
</dbReference>
<dbReference type="InterPro" id="IPR050570">
    <property type="entry name" value="Cell_wall_metabolism_enzyme"/>
</dbReference>
<dbReference type="Gene3D" id="3.10.450.350">
    <property type="match status" value="2"/>
</dbReference>
<dbReference type="GO" id="GO:0006508">
    <property type="term" value="P:proteolysis"/>
    <property type="evidence" value="ECO:0007669"/>
    <property type="project" value="UniProtKB-KW"/>
</dbReference>
<feature type="domain" description="M23ase beta-sheet core" evidence="7">
    <location>
        <begin position="284"/>
        <end position="381"/>
    </location>
</feature>
<keyword evidence="2" id="KW-0645">Protease</keyword>
<dbReference type="PANTHER" id="PTHR21666:SF288">
    <property type="entry name" value="CELL DIVISION PROTEIN YTFB"/>
    <property type="match status" value="1"/>
</dbReference>
<evidence type="ECO:0000313" key="9">
    <source>
        <dbReference type="Proteomes" id="UP000530268"/>
    </source>
</evidence>
<evidence type="ECO:0000256" key="6">
    <source>
        <dbReference type="ARBA" id="ARBA00023049"/>
    </source>
</evidence>